<dbReference type="NCBIfam" id="TIGR02547">
    <property type="entry name" value="casA_cse1"/>
    <property type="match status" value="1"/>
</dbReference>
<keyword evidence="2" id="KW-1185">Reference proteome</keyword>
<dbReference type="Proteomes" id="UP001332192">
    <property type="component" value="Chromosome"/>
</dbReference>
<dbReference type="Gene3D" id="1.10.132.100">
    <property type="match status" value="1"/>
</dbReference>
<evidence type="ECO:0000313" key="1">
    <source>
        <dbReference type="EMBL" id="WRP16337.1"/>
    </source>
</evidence>
<name>A0ABZ1BU32_9FIRM</name>
<accession>A0ABZ1BU32</accession>
<gene>
    <name evidence="1" type="primary">casA</name>
    <name evidence="1" type="ORF">U7230_09530</name>
</gene>
<sequence length="496" mass="55307">MPHFNLLTEPWIPVRDLHEQLLHVGLRDALLHAHRLRRIEDPSPLAEAAFYRLLFAVGHRALKGPRSLEESVELFYQGHLPEAPFEDYFEAFADRFDLFHPEFPFFQVADLPTDQPLPWTKLLPELSSGNNPTLFDHTLDSAPPPAAPADAARALVIHQAFTPGGLIKRMGVTSGKAAPLATSAVFLPFGQTLFETLLLGMPPYDPFGDVPIWEGPPYRARDVEGHRTEASVQGRTRVYTWLSRSVRLLPESDAVVRYVAYGPGVLPVQDKPYWDPMCAYSKDDAGQERPVRLSRDRAFWRDFESLLPGDTHRVPNVLEQARGLLLETDRLALLVPVSVLGQVTDQAKVLSTRRETYPFPLQALDAHAAAAIRKAVSVANESGSQLRAAGYVLARALLSPAGREPPAEEVSRLLHSLPLMSSYWSSLETAFSAYLDDVAHKGVDEAYDAWIDRISKTMWLAWEQTVRTVGTHSRHLRAIEAGERRCVGAFAALKGR</sequence>
<dbReference type="RefSeq" id="WP_324715609.1">
    <property type="nucleotide sequence ID" value="NZ_CP141615.1"/>
</dbReference>
<organism evidence="1 2">
    <name type="scientific">Carboxydichorda subterranea</name>
    <dbReference type="NCBI Taxonomy" id="3109565"/>
    <lineage>
        <taxon>Bacteria</taxon>
        <taxon>Bacillati</taxon>
        <taxon>Bacillota</taxon>
        <taxon>Limnochordia</taxon>
        <taxon>Limnochordales</taxon>
        <taxon>Geochordaceae</taxon>
        <taxon>Carboxydichorda</taxon>
    </lineage>
</organism>
<protein>
    <submittedName>
        <fullName evidence="1">Type I-E CRISPR-associated protein Cse1/CasA</fullName>
    </submittedName>
</protein>
<dbReference type="EMBL" id="CP141615">
    <property type="protein sequence ID" value="WRP16337.1"/>
    <property type="molecule type" value="Genomic_DNA"/>
</dbReference>
<dbReference type="CDD" id="cd09729">
    <property type="entry name" value="Cse1_I-E"/>
    <property type="match status" value="1"/>
</dbReference>
<dbReference type="InterPro" id="IPR013381">
    <property type="entry name" value="CRISPR-assoc_prot_Cse1"/>
</dbReference>
<dbReference type="Pfam" id="PF09481">
    <property type="entry name" value="CRISPR_Cse1"/>
    <property type="match status" value="1"/>
</dbReference>
<reference evidence="1 2" key="1">
    <citation type="journal article" date="2024" name="Front. Microbiol.">
        <title>Novel thermophilic genera Geochorda gen. nov. and Carboxydochorda gen. nov. from the deep terrestrial subsurface reveal the ecophysiological diversity in the class Limnochordia.</title>
        <authorList>
            <person name="Karnachuk O.V."/>
            <person name="Lukina A.P."/>
            <person name="Avakyan M.R."/>
            <person name="Kadnikov V.V."/>
            <person name="Begmatov S."/>
            <person name="Beletsky A.V."/>
            <person name="Vlasova K.G."/>
            <person name="Novikov A.A."/>
            <person name="Shcherbakova V.A."/>
            <person name="Mardanov A.V."/>
            <person name="Ravin N.V."/>
        </authorList>
    </citation>
    <scope>NUCLEOTIDE SEQUENCE [LARGE SCALE GENOMIC DNA]</scope>
    <source>
        <strain evidence="1 2">L945</strain>
    </source>
</reference>
<evidence type="ECO:0000313" key="2">
    <source>
        <dbReference type="Proteomes" id="UP001332192"/>
    </source>
</evidence>
<proteinExistence type="predicted"/>